<dbReference type="EMBL" id="CP091511">
    <property type="protein sequence ID" value="UOO88882.1"/>
    <property type="molecule type" value="Genomic_DNA"/>
</dbReference>
<reference evidence="1 2" key="1">
    <citation type="journal article" date="2022" name="Res Sq">
        <title>Evolution of multicellular longitudinally dividing oral cavity symbionts (Neisseriaceae).</title>
        <authorList>
            <person name="Nyongesa S."/>
            <person name="Weber P."/>
            <person name="Bernet E."/>
            <person name="Pullido F."/>
            <person name="Nieckarz M."/>
            <person name="Delaby M."/>
            <person name="Nieves C."/>
            <person name="Viehboeck T."/>
            <person name="Krause N."/>
            <person name="Rivera-Millot A."/>
            <person name="Nakamura A."/>
            <person name="Vischer N."/>
            <person name="VanNieuwenhze M."/>
            <person name="Brun Y."/>
            <person name="Cava F."/>
            <person name="Bulgheresi S."/>
            <person name="Veyrier F."/>
        </authorList>
    </citation>
    <scope>NUCLEOTIDE SEQUENCE [LARGE SCALE GENOMIC DNA]</scope>
    <source>
        <strain evidence="1 2">SN4</strain>
    </source>
</reference>
<dbReference type="NCBIfam" id="TIGR02566">
    <property type="entry name" value="cas_Csy3"/>
    <property type="match status" value="1"/>
</dbReference>
<name>A0ABY4DZB6_9NEIS</name>
<dbReference type="Proteomes" id="UP000832011">
    <property type="component" value="Chromosome"/>
</dbReference>
<evidence type="ECO:0000313" key="2">
    <source>
        <dbReference type="Proteomes" id="UP000832011"/>
    </source>
</evidence>
<dbReference type="InterPro" id="IPR013399">
    <property type="entry name" value="CRISPR-assoc_prot_Csy3"/>
</dbReference>
<proteinExistence type="predicted"/>
<gene>
    <name evidence="1" type="primary">csy3</name>
    <name evidence="1" type="ORF">LVJ82_15705</name>
</gene>
<sequence length="338" mass="37513">MAKKASTTKQAAEVPSILAFNRKIEPSDALLQAGCWSSVEAKQFHGQEWRNIEVYEKRNRGTKSQYGVAEEEKADPNLAWIDDAALFEDTDTLRVAFTLKFLGDVAKPTANNRPEFAEKLSACISAYQADVGYAQLALRYANNIANGRFLWRNRVGAENIVVVVQHQDKQWVFNSYDFALNDFSTDTNSDLAELAAVITQALSTSSFALLHIVAFAQLGHGQHVFPSQEMVLDIPKGQKSRHLYQLKTTTGKCAAMHSEKIGNAIRTIDTWYQVGGVPIAIEPYGSAPSQGEAYRSSKIDFYSLLIKWLKEDETIAVEDQHFVVANLIRGGVFGGNDE</sequence>
<keyword evidence="2" id="KW-1185">Reference proteome</keyword>
<accession>A0ABY4DZB6</accession>
<dbReference type="Pfam" id="PF09615">
    <property type="entry name" value="Cas_Csy3"/>
    <property type="match status" value="1"/>
</dbReference>
<organism evidence="1 2">
    <name type="scientific">Vitreoscilla massiliensis</name>
    <dbReference type="NCBI Taxonomy" id="1689272"/>
    <lineage>
        <taxon>Bacteria</taxon>
        <taxon>Pseudomonadati</taxon>
        <taxon>Pseudomonadota</taxon>
        <taxon>Betaproteobacteria</taxon>
        <taxon>Neisseriales</taxon>
        <taxon>Neisseriaceae</taxon>
        <taxon>Vitreoscilla</taxon>
    </lineage>
</organism>
<evidence type="ECO:0000313" key="1">
    <source>
        <dbReference type="EMBL" id="UOO88882.1"/>
    </source>
</evidence>
<dbReference type="RefSeq" id="WP_058357436.1">
    <property type="nucleotide sequence ID" value="NZ_CABKVG010000010.1"/>
</dbReference>
<protein>
    <submittedName>
        <fullName evidence="1">Type I-F CRISPR-associated protein Csy3</fullName>
    </submittedName>
</protein>